<accession>A0AA88UZY4</accession>
<feature type="region of interest" description="Disordered" evidence="2">
    <location>
        <begin position="151"/>
        <end position="194"/>
    </location>
</feature>
<keyword evidence="1" id="KW-0479">Metal-binding</keyword>
<dbReference type="InterPro" id="IPR000315">
    <property type="entry name" value="Znf_B-box"/>
</dbReference>
<evidence type="ECO:0000313" key="4">
    <source>
        <dbReference type="EMBL" id="KAK2998655.1"/>
    </source>
</evidence>
<comment type="caution">
    <text evidence="4">The sequence shown here is derived from an EMBL/GenBank/DDBJ whole genome shotgun (WGS) entry which is preliminary data.</text>
</comment>
<feature type="domain" description="B box-type" evidence="3">
    <location>
        <begin position="30"/>
        <end position="72"/>
    </location>
</feature>
<evidence type="ECO:0000256" key="1">
    <source>
        <dbReference type="PROSITE-ProRule" id="PRU00024"/>
    </source>
</evidence>
<dbReference type="PANTHER" id="PTHR31065:SF1">
    <property type="entry name" value="OS09G0116050 PROTEIN"/>
    <property type="match status" value="1"/>
</dbReference>
<evidence type="ECO:0000259" key="3">
    <source>
        <dbReference type="PROSITE" id="PS50119"/>
    </source>
</evidence>
<reference evidence="4" key="1">
    <citation type="submission" date="2022-12" db="EMBL/GenBank/DDBJ databases">
        <title>Draft genome assemblies for two species of Escallonia (Escalloniales).</title>
        <authorList>
            <person name="Chanderbali A."/>
            <person name="Dervinis C."/>
            <person name="Anghel I."/>
            <person name="Soltis D."/>
            <person name="Soltis P."/>
            <person name="Zapata F."/>
        </authorList>
    </citation>
    <scope>NUCLEOTIDE SEQUENCE</scope>
    <source>
        <strain evidence="4">UCBG64.0493</strain>
        <tissue evidence="4">Leaf</tissue>
    </source>
</reference>
<dbReference type="Pfam" id="PF04640">
    <property type="entry name" value="PLATZ"/>
    <property type="match status" value="1"/>
</dbReference>
<sequence>MPRSTPMNDKSCIIWLPNFLGAPYFEACSCNGHAGQRDKRRRFYCIACQRSTCRRCIDSADHPARTHPFIQVHMYVDHCVVRTEAMQQYLNCNAIQNYALQNHHVVHLNRRRTPAGVANPGDHRCDSCQFEFIHERFCSIACKYPLTRPDEGYPPKKRGRQPIKDKELPDARKKAKFIKSSQGSSQQSQEAIPLKKSMTKKGVAGVSWLKPPEEVFPKKQFWDQLRSSEEKGTGEGLGYVPLAWIDITEDVLPPKKQLSYHIDYLKKGNGAENSATTLVQPSEGVQATNDGTVVQSSQQNEASKYAAWMELPEIVLWPNSKLSSRIVYLKNENKDGQGAVDIFLVKRSQEIHQASRESSSQNSIEPPEDIQIGTNVIAQATLGFSIQPLMSQ</sequence>
<dbReference type="EMBL" id="JAVXUP010003557">
    <property type="protein sequence ID" value="KAK2998655.1"/>
    <property type="molecule type" value="Genomic_DNA"/>
</dbReference>
<keyword evidence="1" id="KW-0863">Zinc-finger</keyword>
<proteinExistence type="predicted"/>
<dbReference type="CDD" id="cd19756">
    <property type="entry name" value="Bbox2"/>
    <property type="match status" value="1"/>
</dbReference>
<keyword evidence="5" id="KW-1185">Reference proteome</keyword>
<feature type="compositionally biased region" description="Low complexity" evidence="2">
    <location>
        <begin position="180"/>
        <end position="189"/>
    </location>
</feature>
<feature type="compositionally biased region" description="Basic and acidic residues" evidence="2">
    <location>
        <begin position="162"/>
        <end position="172"/>
    </location>
</feature>
<keyword evidence="1" id="KW-0862">Zinc</keyword>
<organism evidence="4 5">
    <name type="scientific">Escallonia herrerae</name>
    <dbReference type="NCBI Taxonomy" id="1293975"/>
    <lineage>
        <taxon>Eukaryota</taxon>
        <taxon>Viridiplantae</taxon>
        <taxon>Streptophyta</taxon>
        <taxon>Embryophyta</taxon>
        <taxon>Tracheophyta</taxon>
        <taxon>Spermatophyta</taxon>
        <taxon>Magnoliopsida</taxon>
        <taxon>eudicotyledons</taxon>
        <taxon>Gunneridae</taxon>
        <taxon>Pentapetalae</taxon>
        <taxon>asterids</taxon>
        <taxon>campanulids</taxon>
        <taxon>Escalloniales</taxon>
        <taxon>Escalloniaceae</taxon>
        <taxon>Escallonia</taxon>
    </lineage>
</organism>
<dbReference type="PROSITE" id="PS50119">
    <property type="entry name" value="ZF_BBOX"/>
    <property type="match status" value="1"/>
</dbReference>
<dbReference type="AlphaFoldDB" id="A0AA88UZY4"/>
<name>A0AA88UZY4_9ASTE</name>
<dbReference type="Proteomes" id="UP001188597">
    <property type="component" value="Unassembled WGS sequence"/>
</dbReference>
<gene>
    <name evidence="4" type="ORF">RJ639_023290</name>
</gene>
<dbReference type="GO" id="GO:0008270">
    <property type="term" value="F:zinc ion binding"/>
    <property type="evidence" value="ECO:0007669"/>
    <property type="project" value="UniProtKB-KW"/>
</dbReference>
<evidence type="ECO:0000256" key="2">
    <source>
        <dbReference type="SAM" id="MobiDB-lite"/>
    </source>
</evidence>
<protein>
    <recommendedName>
        <fullName evidence="3">B box-type domain-containing protein</fullName>
    </recommendedName>
</protein>
<dbReference type="PANTHER" id="PTHR31065">
    <property type="entry name" value="PLATZ TRANSCRIPTION FACTOR FAMILY PROTEIN"/>
    <property type="match status" value="1"/>
</dbReference>
<dbReference type="InterPro" id="IPR006734">
    <property type="entry name" value="PLATZ"/>
</dbReference>
<evidence type="ECO:0000313" key="5">
    <source>
        <dbReference type="Proteomes" id="UP001188597"/>
    </source>
</evidence>